<dbReference type="RefSeq" id="XP_016609469.1">
    <property type="nucleotide sequence ID" value="XM_016751509.1"/>
</dbReference>
<evidence type="ECO:0000313" key="3">
    <source>
        <dbReference type="Proteomes" id="UP000053201"/>
    </source>
</evidence>
<dbReference type="InParanoid" id="A0A0L0HKK3"/>
<keyword evidence="3" id="KW-1185">Reference proteome</keyword>
<feature type="domain" description="NTF2" evidence="1">
    <location>
        <begin position="41"/>
        <end position="157"/>
    </location>
</feature>
<dbReference type="SUPFAM" id="SSF54427">
    <property type="entry name" value="NTF2-like"/>
    <property type="match status" value="1"/>
</dbReference>
<accession>A0A0L0HKK3</accession>
<name>A0A0L0HKK3_SPIPD</name>
<dbReference type="InterPro" id="IPR045875">
    <property type="entry name" value="NTF2"/>
</dbReference>
<dbReference type="GeneID" id="27686767"/>
<dbReference type="Proteomes" id="UP000053201">
    <property type="component" value="Unassembled WGS sequence"/>
</dbReference>
<dbReference type="InterPro" id="IPR032710">
    <property type="entry name" value="NTF2-like_dom_sf"/>
</dbReference>
<dbReference type="AlphaFoldDB" id="A0A0L0HKK3"/>
<sequence length="158" mass="17714">MDTTWLCRSSTAAPSRLALSTFPDLSLNMADANEIVVASRAADNFVPTFYKVYDRQRHLLHQMYKDSSAVLWNGNPLVGQQNASEFFLKLPATDHVVHSYDSQPVMDLGQILVTVTGTVRYGDDKQSKLFCQIFVLSPDTANPTKGTYFVSSDHFRFV</sequence>
<evidence type="ECO:0000259" key="1">
    <source>
        <dbReference type="PROSITE" id="PS50177"/>
    </source>
</evidence>
<dbReference type="InterPro" id="IPR002075">
    <property type="entry name" value="NTF2_dom"/>
</dbReference>
<dbReference type="Gene3D" id="3.10.450.50">
    <property type="match status" value="1"/>
</dbReference>
<dbReference type="VEuPathDB" id="FungiDB:SPPG_03235"/>
<dbReference type="EMBL" id="KQ257454">
    <property type="protein sequence ID" value="KND01430.1"/>
    <property type="molecule type" value="Genomic_DNA"/>
</dbReference>
<proteinExistence type="predicted"/>
<evidence type="ECO:0000313" key="2">
    <source>
        <dbReference type="EMBL" id="KND01430.1"/>
    </source>
</evidence>
<reference evidence="2 3" key="1">
    <citation type="submission" date="2009-08" db="EMBL/GenBank/DDBJ databases">
        <title>The Genome Sequence of Spizellomyces punctatus strain DAOM BR117.</title>
        <authorList>
            <consortium name="The Broad Institute Genome Sequencing Platform"/>
            <person name="Russ C."/>
            <person name="Cuomo C."/>
            <person name="Shea T."/>
            <person name="Young S.K."/>
            <person name="Zeng Q."/>
            <person name="Koehrsen M."/>
            <person name="Haas B."/>
            <person name="Borodovsky M."/>
            <person name="Guigo R."/>
            <person name="Alvarado L."/>
            <person name="Berlin A."/>
            <person name="Bochicchio J."/>
            <person name="Borenstein D."/>
            <person name="Chapman S."/>
            <person name="Chen Z."/>
            <person name="Engels R."/>
            <person name="Freedman E."/>
            <person name="Gellesch M."/>
            <person name="Goldberg J."/>
            <person name="Griggs A."/>
            <person name="Gujja S."/>
            <person name="Heiman D."/>
            <person name="Hepburn T."/>
            <person name="Howarth C."/>
            <person name="Jen D."/>
            <person name="Larson L."/>
            <person name="Lewis B."/>
            <person name="Mehta T."/>
            <person name="Park D."/>
            <person name="Pearson M."/>
            <person name="Roberts A."/>
            <person name="Saif S."/>
            <person name="Shenoy N."/>
            <person name="Sisk P."/>
            <person name="Stolte C."/>
            <person name="Sykes S."/>
            <person name="Thomson T."/>
            <person name="Walk T."/>
            <person name="White J."/>
            <person name="Yandava C."/>
            <person name="Burger G."/>
            <person name="Gray M.W."/>
            <person name="Holland P.W.H."/>
            <person name="King N."/>
            <person name="Lang F.B.F."/>
            <person name="Roger A.J."/>
            <person name="Ruiz-Trillo I."/>
            <person name="Lander E."/>
            <person name="Nusbaum C."/>
        </authorList>
    </citation>
    <scope>NUCLEOTIDE SEQUENCE [LARGE SCALE GENOMIC DNA]</scope>
    <source>
        <strain evidence="2 3">DAOM BR117</strain>
    </source>
</reference>
<dbReference type="OrthoDB" id="25408at2759"/>
<dbReference type="STRING" id="645134.A0A0L0HKK3"/>
<protein>
    <recommendedName>
        <fullName evidence="1">NTF2 domain-containing protein</fullName>
    </recommendedName>
</protein>
<dbReference type="Pfam" id="PF02136">
    <property type="entry name" value="NTF2"/>
    <property type="match status" value="1"/>
</dbReference>
<organism evidence="2 3">
    <name type="scientific">Spizellomyces punctatus (strain DAOM BR117)</name>
    <dbReference type="NCBI Taxonomy" id="645134"/>
    <lineage>
        <taxon>Eukaryota</taxon>
        <taxon>Fungi</taxon>
        <taxon>Fungi incertae sedis</taxon>
        <taxon>Chytridiomycota</taxon>
        <taxon>Chytridiomycota incertae sedis</taxon>
        <taxon>Chytridiomycetes</taxon>
        <taxon>Spizellomycetales</taxon>
        <taxon>Spizellomycetaceae</taxon>
        <taxon>Spizellomyces</taxon>
    </lineage>
</organism>
<dbReference type="eggNOG" id="KOG4353">
    <property type="taxonomic scope" value="Eukaryota"/>
</dbReference>
<dbReference type="OMA" id="HFTRLYY"/>
<dbReference type="InterPro" id="IPR018222">
    <property type="entry name" value="Nuclear_transport_factor_2_euk"/>
</dbReference>
<dbReference type="CDD" id="cd00780">
    <property type="entry name" value="NTF2"/>
    <property type="match status" value="1"/>
</dbReference>
<dbReference type="PANTHER" id="PTHR12612">
    <property type="entry name" value="NUCLEAR TRANSPORT FACTOR 2"/>
    <property type="match status" value="1"/>
</dbReference>
<dbReference type="GO" id="GO:0006913">
    <property type="term" value="P:nucleocytoplasmic transport"/>
    <property type="evidence" value="ECO:0007669"/>
    <property type="project" value="InterPro"/>
</dbReference>
<gene>
    <name evidence="2" type="ORF">SPPG_03235</name>
</gene>
<dbReference type="PROSITE" id="PS50177">
    <property type="entry name" value="NTF2_DOMAIN"/>
    <property type="match status" value="1"/>
</dbReference>